<dbReference type="eggNOG" id="ENOG502SHD0">
    <property type="taxonomic scope" value="Eukaryota"/>
</dbReference>
<evidence type="ECO:0000259" key="9">
    <source>
        <dbReference type="SMART" id="SM00906"/>
    </source>
</evidence>
<dbReference type="AlphaFoldDB" id="F0X6K4"/>
<dbReference type="InterPro" id="IPR007219">
    <property type="entry name" value="XnlR_reg_dom"/>
</dbReference>
<proteinExistence type="predicted"/>
<feature type="region of interest" description="Disordered" evidence="8">
    <location>
        <begin position="595"/>
        <end position="616"/>
    </location>
</feature>
<keyword evidence="2" id="KW-0479">Metal-binding</keyword>
<evidence type="ECO:0000256" key="6">
    <source>
        <dbReference type="ARBA" id="ARBA00023163"/>
    </source>
</evidence>
<gene>
    <name evidence="10" type="ORF">CMQ_6997</name>
</gene>
<accession>F0X6K4</accession>
<dbReference type="InterPro" id="IPR052202">
    <property type="entry name" value="Yeast_MetPath_Reg"/>
</dbReference>
<dbReference type="Pfam" id="PF04082">
    <property type="entry name" value="Fungal_trans"/>
    <property type="match status" value="1"/>
</dbReference>
<dbReference type="PANTHER" id="PTHR47782">
    <property type="entry name" value="ZN(II)2CYS6 TRANSCRIPTION FACTOR (EUROFUNG)-RELATED"/>
    <property type="match status" value="1"/>
</dbReference>
<keyword evidence="6" id="KW-0804">Transcription</keyword>
<evidence type="ECO:0000256" key="2">
    <source>
        <dbReference type="ARBA" id="ARBA00022723"/>
    </source>
</evidence>
<keyword evidence="4" id="KW-0805">Transcription regulation</keyword>
<dbReference type="Proteomes" id="UP000007796">
    <property type="component" value="Unassembled WGS sequence"/>
</dbReference>
<keyword evidence="7" id="KW-0539">Nucleus</keyword>
<dbReference type="STRING" id="655863.F0X6K4"/>
<dbReference type="GO" id="GO:0043565">
    <property type="term" value="F:sequence-specific DNA binding"/>
    <property type="evidence" value="ECO:0007669"/>
    <property type="project" value="TreeGrafter"/>
</dbReference>
<evidence type="ECO:0000256" key="5">
    <source>
        <dbReference type="ARBA" id="ARBA00023125"/>
    </source>
</evidence>
<keyword evidence="3" id="KW-0862">Zinc</keyword>
<evidence type="ECO:0000313" key="11">
    <source>
        <dbReference type="Proteomes" id="UP000007796"/>
    </source>
</evidence>
<dbReference type="PANTHER" id="PTHR47782:SF12">
    <property type="entry name" value="ZN(II)2CYS6 TRANSCRIPTION FACTOR (EUROFUNG)"/>
    <property type="match status" value="1"/>
</dbReference>
<feature type="compositionally biased region" description="Low complexity" evidence="8">
    <location>
        <begin position="694"/>
        <end position="704"/>
    </location>
</feature>
<evidence type="ECO:0000256" key="3">
    <source>
        <dbReference type="ARBA" id="ARBA00022833"/>
    </source>
</evidence>
<sequence>MTLVGAGPTAEAKFPLTELADDFDTATATRLMDRRVAADGLEERAPCQESQPDGYRGDVGAWGGAGEPDWRTSSSRTTAACMSVMSPEKGSEHETVSREELHELEQKEQALTTGARQTAVAEEEGSRERSPIWHDPPPASTAVHAISTTAPAGKTDTASGSGSGSGLTEWRKSQAHLMQTLGRTAKAAEAAEAHVEASAMPSAKDVHYLFEKYLMGSHVQNPFLLRHEVEQLYVRVFSASESGDAVGQATSQDIFRTFMILAIATVVPYRLGEHPHHPLGYYLAAMPHFGSDFLATKLESVQDLLLICRFGIFYHIGTSIWDTIQLCGRLCIELGLHRPRERPAADMLQEQIERRVFWEYYMLDRYSSTTISRPFALADRDITVPFCADADDEEIRQAGAAQHHGHRLDLDTFCRTRTASGPTEMSVFLLCVRLRQISSRIQTEFSQLVSGSSAAMGSGPTAPPAFLLTGRIYALLDDILRAIDEWRRGAPVFAAPRVLYEMSEWYDLLLARERLHAVRKAMDLAPKHDDGGSGGGLPARHLLALCLDAATNTIRLYGGLFHSHVVTYTRSYFHTVFTAGLSVMFCCCASSPAQRQRQNRDRDPDRDRADDYDHSRERIRQARSVLVLCEQTLAHMGAQLPDARGYVTAFEALHKSVSLPIKLIVPAGVSRPAARHTSRTRPCGTSQPPPATPATPTSAPSRPCRLRLPLSWLLPPP</sequence>
<dbReference type="SMART" id="SM00906">
    <property type="entry name" value="Fungal_trans"/>
    <property type="match status" value="1"/>
</dbReference>
<dbReference type="GO" id="GO:0008270">
    <property type="term" value="F:zinc ion binding"/>
    <property type="evidence" value="ECO:0007669"/>
    <property type="project" value="InterPro"/>
</dbReference>
<evidence type="ECO:0000256" key="4">
    <source>
        <dbReference type="ARBA" id="ARBA00023015"/>
    </source>
</evidence>
<dbReference type="GeneID" id="25980491"/>
<comment type="subcellular location">
    <subcellularLocation>
        <location evidence="1">Nucleus</location>
    </subcellularLocation>
</comment>
<dbReference type="GO" id="GO:0045944">
    <property type="term" value="P:positive regulation of transcription by RNA polymerase II"/>
    <property type="evidence" value="ECO:0007669"/>
    <property type="project" value="TreeGrafter"/>
</dbReference>
<dbReference type="EMBL" id="GL629729">
    <property type="protein sequence ID" value="EFX06676.1"/>
    <property type="molecule type" value="Genomic_DNA"/>
</dbReference>
<name>F0X6K4_GROCL</name>
<dbReference type="CDD" id="cd12148">
    <property type="entry name" value="fungal_TF_MHR"/>
    <property type="match status" value="1"/>
</dbReference>
<reference evidence="10 11" key="1">
    <citation type="journal article" date="2011" name="Proc. Natl. Acad. Sci. U.S.A.">
        <title>Genome and transcriptome analyses of the mountain pine beetle-fungal symbiont Grosmannia clavigera, a lodgepole pine pathogen.</title>
        <authorList>
            <person name="DiGuistini S."/>
            <person name="Wang Y."/>
            <person name="Liao N.Y."/>
            <person name="Taylor G."/>
            <person name="Tanguay P."/>
            <person name="Feau N."/>
            <person name="Henrissat B."/>
            <person name="Chan S.K."/>
            <person name="Hesse-Orce U."/>
            <person name="Alamouti S.M."/>
            <person name="Tsui C.K.M."/>
            <person name="Docking R.T."/>
            <person name="Levasseur A."/>
            <person name="Haridas S."/>
            <person name="Robertson G."/>
            <person name="Birol I."/>
            <person name="Holt R.A."/>
            <person name="Marra M.A."/>
            <person name="Hamelin R.C."/>
            <person name="Hirst M."/>
            <person name="Jones S.J.M."/>
            <person name="Bohlmann J."/>
            <person name="Breuil C."/>
        </authorList>
    </citation>
    <scope>NUCLEOTIDE SEQUENCE [LARGE SCALE GENOMIC DNA]</scope>
    <source>
        <strain evidence="11">kw1407 / UAMH 11150</strain>
    </source>
</reference>
<evidence type="ECO:0000256" key="8">
    <source>
        <dbReference type="SAM" id="MobiDB-lite"/>
    </source>
</evidence>
<organism evidence="11">
    <name type="scientific">Grosmannia clavigera (strain kw1407 / UAMH 11150)</name>
    <name type="common">Blue stain fungus</name>
    <name type="synonym">Graphiocladiella clavigera</name>
    <dbReference type="NCBI Taxonomy" id="655863"/>
    <lineage>
        <taxon>Eukaryota</taxon>
        <taxon>Fungi</taxon>
        <taxon>Dikarya</taxon>
        <taxon>Ascomycota</taxon>
        <taxon>Pezizomycotina</taxon>
        <taxon>Sordariomycetes</taxon>
        <taxon>Sordariomycetidae</taxon>
        <taxon>Ophiostomatales</taxon>
        <taxon>Ophiostomataceae</taxon>
        <taxon>Leptographium</taxon>
    </lineage>
</organism>
<dbReference type="InParanoid" id="F0X6K4"/>
<keyword evidence="5" id="KW-0238">DNA-binding</keyword>
<evidence type="ECO:0000313" key="10">
    <source>
        <dbReference type="EMBL" id="EFX06676.1"/>
    </source>
</evidence>
<dbReference type="OrthoDB" id="5296287at2759"/>
<dbReference type="GO" id="GO:0005634">
    <property type="term" value="C:nucleus"/>
    <property type="evidence" value="ECO:0007669"/>
    <property type="project" value="UniProtKB-SubCell"/>
</dbReference>
<feature type="domain" description="Xylanolytic transcriptional activator regulatory" evidence="9">
    <location>
        <begin position="320"/>
        <end position="393"/>
    </location>
</feature>
<feature type="compositionally biased region" description="Basic and acidic residues" evidence="8">
    <location>
        <begin position="598"/>
        <end position="616"/>
    </location>
</feature>
<feature type="region of interest" description="Disordered" evidence="8">
    <location>
        <begin position="107"/>
        <end position="138"/>
    </location>
</feature>
<evidence type="ECO:0000256" key="7">
    <source>
        <dbReference type="ARBA" id="ARBA00023242"/>
    </source>
</evidence>
<dbReference type="GO" id="GO:0006351">
    <property type="term" value="P:DNA-templated transcription"/>
    <property type="evidence" value="ECO:0007669"/>
    <property type="project" value="InterPro"/>
</dbReference>
<protein>
    <submittedName>
        <fullName evidence="10">C6 zinc finger domain containing protein</fullName>
    </submittedName>
</protein>
<feature type="region of interest" description="Disordered" evidence="8">
    <location>
        <begin position="670"/>
        <end position="704"/>
    </location>
</feature>
<dbReference type="HOGENOM" id="CLU_015464_0_0_1"/>
<keyword evidence="11" id="KW-1185">Reference proteome</keyword>
<evidence type="ECO:0000256" key="1">
    <source>
        <dbReference type="ARBA" id="ARBA00004123"/>
    </source>
</evidence>
<dbReference type="RefSeq" id="XP_014176158.1">
    <property type="nucleotide sequence ID" value="XM_014320683.1"/>
</dbReference>
<dbReference type="GO" id="GO:0000981">
    <property type="term" value="F:DNA-binding transcription factor activity, RNA polymerase II-specific"/>
    <property type="evidence" value="ECO:0007669"/>
    <property type="project" value="TreeGrafter"/>
</dbReference>